<dbReference type="Gene3D" id="1.10.4160.10">
    <property type="entry name" value="Hydantoin permease"/>
    <property type="match status" value="1"/>
</dbReference>
<dbReference type="EMBL" id="KB933306">
    <property type="protein sequence ID" value="EON96965.1"/>
    <property type="molecule type" value="Genomic_DNA"/>
</dbReference>
<evidence type="ECO:0000256" key="2">
    <source>
        <dbReference type="ARBA" id="ARBA00008974"/>
    </source>
</evidence>
<comment type="subcellular location">
    <subcellularLocation>
        <location evidence="1">Membrane</location>
        <topology evidence="1">Multi-pass membrane protein</topology>
    </subcellularLocation>
</comment>
<dbReference type="KEGG" id="tmn:UCRPA7_7513"/>
<dbReference type="PANTHER" id="PTHR30618">
    <property type="entry name" value="NCS1 FAMILY PURINE/PYRIMIDINE TRANSPORTER"/>
    <property type="match status" value="1"/>
</dbReference>
<dbReference type="AlphaFoldDB" id="R8BCF6"/>
<keyword evidence="5 7" id="KW-0472">Membrane</keyword>
<gene>
    <name evidence="8" type="ORF">UCRPA7_7513</name>
</gene>
<dbReference type="eggNOG" id="KOG2466">
    <property type="taxonomic scope" value="Eukaryota"/>
</dbReference>
<dbReference type="GeneID" id="19328280"/>
<dbReference type="GO" id="GO:0005886">
    <property type="term" value="C:plasma membrane"/>
    <property type="evidence" value="ECO:0007669"/>
    <property type="project" value="TreeGrafter"/>
</dbReference>
<feature type="transmembrane region" description="Helical" evidence="7">
    <location>
        <begin position="92"/>
        <end position="112"/>
    </location>
</feature>
<evidence type="ECO:0000256" key="1">
    <source>
        <dbReference type="ARBA" id="ARBA00004141"/>
    </source>
</evidence>
<protein>
    <submittedName>
        <fullName evidence="8">Putative uridine permease protein</fullName>
    </submittedName>
</protein>
<comment type="similarity">
    <text evidence="2">Belongs to the purine-cytosine permease (2.A.39) family.</text>
</comment>
<evidence type="ECO:0000313" key="9">
    <source>
        <dbReference type="Proteomes" id="UP000014074"/>
    </source>
</evidence>
<dbReference type="GO" id="GO:0015205">
    <property type="term" value="F:nucleobase transmembrane transporter activity"/>
    <property type="evidence" value="ECO:0007669"/>
    <property type="project" value="TreeGrafter"/>
</dbReference>
<reference evidence="9" key="1">
    <citation type="journal article" date="2013" name="Genome Announc.">
        <title>Draft genome sequence of the ascomycete Phaeoacremonium aleophilum strain UCR-PA7, a causal agent of the esca disease complex in grapevines.</title>
        <authorList>
            <person name="Blanco-Ulate B."/>
            <person name="Rolshausen P."/>
            <person name="Cantu D."/>
        </authorList>
    </citation>
    <scope>NUCLEOTIDE SEQUENCE [LARGE SCALE GENOMIC DNA]</scope>
    <source>
        <strain evidence="9">UCR-PA7</strain>
    </source>
</reference>
<dbReference type="Proteomes" id="UP000014074">
    <property type="component" value="Unassembled WGS sequence"/>
</dbReference>
<name>R8BCF6_PHAM7</name>
<dbReference type="InterPro" id="IPR045225">
    <property type="entry name" value="Uracil/uridine/allantoin_perm"/>
</dbReference>
<dbReference type="OrthoDB" id="2018619at2759"/>
<dbReference type="RefSeq" id="XP_007918234.1">
    <property type="nucleotide sequence ID" value="XM_007920043.1"/>
</dbReference>
<dbReference type="InterPro" id="IPR001248">
    <property type="entry name" value="Pur-cyt_permease"/>
</dbReference>
<dbReference type="Pfam" id="PF02133">
    <property type="entry name" value="Transp_cyt_pur"/>
    <property type="match status" value="1"/>
</dbReference>
<evidence type="ECO:0000313" key="8">
    <source>
        <dbReference type="EMBL" id="EON96965.1"/>
    </source>
</evidence>
<evidence type="ECO:0000256" key="3">
    <source>
        <dbReference type="ARBA" id="ARBA00022692"/>
    </source>
</evidence>
<dbReference type="HOGENOM" id="CLU_1310873_0_0_1"/>
<organism evidence="8 9">
    <name type="scientific">Phaeoacremonium minimum (strain UCR-PA7)</name>
    <name type="common">Esca disease fungus</name>
    <name type="synonym">Togninia minima</name>
    <dbReference type="NCBI Taxonomy" id="1286976"/>
    <lineage>
        <taxon>Eukaryota</taxon>
        <taxon>Fungi</taxon>
        <taxon>Dikarya</taxon>
        <taxon>Ascomycota</taxon>
        <taxon>Pezizomycotina</taxon>
        <taxon>Sordariomycetes</taxon>
        <taxon>Sordariomycetidae</taxon>
        <taxon>Togniniales</taxon>
        <taxon>Togniniaceae</taxon>
        <taxon>Phaeoacremonium</taxon>
    </lineage>
</organism>
<evidence type="ECO:0000256" key="4">
    <source>
        <dbReference type="ARBA" id="ARBA00022989"/>
    </source>
</evidence>
<keyword evidence="4 7" id="KW-1133">Transmembrane helix</keyword>
<feature type="transmembrane region" description="Helical" evidence="7">
    <location>
        <begin position="124"/>
        <end position="147"/>
    </location>
</feature>
<keyword evidence="9" id="KW-1185">Reference proteome</keyword>
<feature type="region of interest" description="Disordered" evidence="6">
    <location>
        <begin position="188"/>
        <end position="210"/>
    </location>
</feature>
<keyword evidence="3 7" id="KW-0812">Transmembrane</keyword>
<accession>R8BCF6</accession>
<evidence type="ECO:0000256" key="5">
    <source>
        <dbReference type="ARBA" id="ARBA00023136"/>
    </source>
</evidence>
<proteinExistence type="inferred from homology"/>
<sequence>MFSYSALFSSVFENSIPAGNDIAALLPRYISIRRGSASIFITFLGSYQIFLAAITGILICNYYVISRGYLQVPDLYTGDKSGVYYFTKGWNIRAYVAYLITVAVNFAGFLGNMGVHVPIGIKRFYYFAYPVGITMSFGIFWICNLIWPPAHHMPLSEWHEPGNYTRPDEDPQHLTALEGSCVHEVSKEGLPQTPANEGESNSHKSSFIVV</sequence>
<dbReference type="PANTHER" id="PTHR30618:SF1">
    <property type="entry name" value="URIDINE PERMEASE"/>
    <property type="match status" value="1"/>
</dbReference>
<feature type="compositionally biased region" description="Polar residues" evidence="6">
    <location>
        <begin position="193"/>
        <end position="210"/>
    </location>
</feature>
<feature type="transmembrane region" description="Helical" evidence="7">
    <location>
        <begin position="37"/>
        <end position="65"/>
    </location>
</feature>
<evidence type="ECO:0000256" key="6">
    <source>
        <dbReference type="SAM" id="MobiDB-lite"/>
    </source>
</evidence>
<evidence type="ECO:0000256" key="7">
    <source>
        <dbReference type="SAM" id="Phobius"/>
    </source>
</evidence>